<feature type="domain" description="MAM" evidence="5">
    <location>
        <begin position="4904"/>
        <end position="5070"/>
    </location>
</feature>
<dbReference type="InterPro" id="IPR013320">
    <property type="entry name" value="ConA-like_dom_sf"/>
</dbReference>
<feature type="transmembrane region" description="Helical" evidence="4">
    <location>
        <begin position="7654"/>
        <end position="7678"/>
    </location>
</feature>
<feature type="disulfide bond" evidence="3">
    <location>
        <begin position="6033"/>
        <end position="6048"/>
    </location>
</feature>
<feature type="domain" description="MAM" evidence="5">
    <location>
        <begin position="5622"/>
        <end position="5780"/>
    </location>
</feature>
<dbReference type="GO" id="GO:0016020">
    <property type="term" value="C:membrane"/>
    <property type="evidence" value="ECO:0007669"/>
    <property type="project" value="InterPro"/>
</dbReference>
<dbReference type="CDD" id="cd00112">
    <property type="entry name" value="LDLa"/>
    <property type="match status" value="16"/>
</dbReference>
<feature type="domain" description="MAM" evidence="5">
    <location>
        <begin position="2951"/>
        <end position="3110"/>
    </location>
</feature>
<organism evidence="6 7">
    <name type="scientific">Pomacea canaliculata</name>
    <name type="common">Golden apple snail</name>
    <dbReference type="NCBI Taxonomy" id="400727"/>
    <lineage>
        <taxon>Eukaryota</taxon>
        <taxon>Metazoa</taxon>
        <taxon>Spiralia</taxon>
        <taxon>Lophotrochozoa</taxon>
        <taxon>Mollusca</taxon>
        <taxon>Gastropoda</taxon>
        <taxon>Caenogastropoda</taxon>
        <taxon>Architaenioglossa</taxon>
        <taxon>Ampullarioidea</taxon>
        <taxon>Ampullariidae</taxon>
        <taxon>Pomacea</taxon>
    </lineage>
</organism>
<feature type="domain" description="MAM" evidence="5">
    <location>
        <begin position="2776"/>
        <end position="2940"/>
    </location>
</feature>
<dbReference type="Pfam" id="PF00057">
    <property type="entry name" value="Ldl_recept_a"/>
    <property type="match status" value="8"/>
</dbReference>
<protein>
    <recommendedName>
        <fullName evidence="5">MAM domain-containing protein</fullName>
    </recommendedName>
</protein>
<name>A0A2T7PKQ0_POMCA</name>
<proteinExistence type="predicted"/>
<accession>A0A2T7PKQ0</accession>
<feature type="disulfide bond" evidence="3">
    <location>
        <begin position="6237"/>
        <end position="6252"/>
    </location>
</feature>
<feature type="domain" description="MAM" evidence="5">
    <location>
        <begin position="3988"/>
        <end position="4147"/>
    </location>
</feature>
<dbReference type="STRING" id="400727.A0A2T7PKQ0"/>
<feature type="domain" description="MAM" evidence="5">
    <location>
        <begin position="6257"/>
        <end position="6418"/>
    </location>
</feature>
<dbReference type="InterPro" id="IPR000998">
    <property type="entry name" value="MAM_dom"/>
</dbReference>
<dbReference type="Gene3D" id="4.10.400.10">
    <property type="entry name" value="Low-density Lipoprotein Receptor"/>
    <property type="match status" value="15"/>
</dbReference>
<evidence type="ECO:0000256" key="4">
    <source>
        <dbReference type="SAM" id="Phobius"/>
    </source>
</evidence>
<feature type="disulfide bond" evidence="3">
    <location>
        <begin position="2748"/>
        <end position="2766"/>
    </location>
</feature>
<feature type="domain" description="MAM" evidence="5">
    <location>
        <begin position="7389"/>
        <end position="7552"/>
    </location>
</feature>
<dbReference type="PANTHER" id="PTHR23282">
    <property type="entry name" value="APICAL ENDOSOMAL GLYCOPROTEIN PRECURSOR"/>
    <property type="match status" value="1"/>
</dbReference>
<dbReference type="SMART" id="SM00192">
    <property type="entry name" value="LDLa"/>
    <property type="match status" value="16"/>
</dbReference>
<feature type="domain" description="MAM" evidence="5">
    <location>
        <begin position="3277"/>
        <end position="3436"/>
    </location>
</feature>
<evidence type="ECO:0000256" key="3">
    <source>
        <dbReference type="PROSITE-ProRule" id="PRU00124"/>
    </source>
</evidence>
<dbReference type="PANTHER" id="PTHR23282:SF101">
    <property type="entry name" value="MAM DOMAIN-CONTAINING PROTEIN"/>
    <property type="match status" value="1"/>
</dbReference>
<evidence type="ECO:0000313" key="7">
    <source>
        <dbReference type="Proteomes" id="UP000245119"/>
    </source>
</evidence>
<feature type="disulfide bond" evidence="3">
    <location>
        <begin position="7330"/>
        <end position="7345"/>
    </location>
</feature>
<dbReference type="SUPFAM" id="SSF49899">
    <property type="entry name" value="Concanavalin A-like lectins/glucanases"/>
    <property type="match status" value="42"/>
</dbReference>
<sequence length="7768" mass="853550">MKYLEKSQSQYDCTFETGYCSWIQDTSDQLNWIHTQGTTRNQTTRPTVDHTSGNSDGWYILIETAVVQGTNSTARLISPQIPANSPYCLQFWYYMYGAHVDTLTIYVHRGGSPDIPLWTKSQTQGSQWIYGQVQLYSFFYSVNIVFEAVRGPFFKGDIGIDDIRVVPGSCPTTSGLACDFEAGLCGWNQMTKDDFNWTLHSGQTTTVNTGPSNDHTLGTSSGHYLYIETSSPRYLGQKAHLASSLVTQTTPQCMLFFYSLNGDNVGALNIYIISGAELTSSDIPVWSKRINLGDIWFPGQISIQGSSSYRVVFEGVVGAGSLGDIAIDDIIVRNGSCSHQANNNFEHGLGLWTNPSVGDNFDWLLGQASMGATFSGPRVDHTLGTSEGHYLFVESSKPKQGGDITWLQSPVMEPNVALCMSFWYVTNIDDTDAINVLMRPATPANKISITVWSLIDSVSAGWMHGRAAFYNSAPFYVSVSFNNTPLIKWVLCYQLNCTSSVIERICTVRSPYNCDFEEDFCKWVQDTSDDFDWIKSTGATSIQHTAASFDHTLGNCECFLCKFQISFLSTRGTTFLGDIAIDDISFTDSLCASANTAYLCDFEFKELCGFTQDKNDSFDWTWKRAGTVANFTGPIVDHTEGTDSGHYMCIKSSAPQNPGERARLVSPIYPQTTGSCLSFYYNMCGSRMGTLTVYLAETGPITPYQIIFHKSGNQGCNWLVAEAQVQSTTSFQIYFDGIVGSRYFSDLAIDDVSLKPGICQGDGACDFENGLCTWTNARDIDQFDWTIAQGGRSNLFTCFVCMLISLGHYLFIDPSKLLLPGQKAVLQSQIFDATSSGCITFWYYLTGSESSTLSVVMFTIPSNTSTMLWSLSGDQNNQWFFAAAPINSRNIHYQIWIQGSFGANYFGNFAVDDIIFLSDNCAGMFASLVNLFYSDLYSTFRSTVYDCSFESGFCEWQQSVDDIFNWTRTQGPSGTQSAGPINDHTLGTGQGWFAFIAPSDTQQQNDTARLLSPRITDNTPRCLSFYYHMFGASVNLLNVYMKSSGQSHLGNLIWQRQGTQGLQWLHAKIQIKPVVSYQIIFEDIQGSSYSGDIAVDDITFPTGLCEFLFPESTATFTCDFESSSDPLCGFTQDTKDNFDWKQSHGSVATIGTGPFPDHTYSTPAGHYLYTESSTLHHKNDSARLISEMYANPDSIQHCLNFYYHMQGSNIGTLNVYAMAQNQQLSGPVWTRSIDQGYGWKEAEVTIAIISRFQVIFEAVAGSSASGYIAVDDITIIAGACRDTSSCDFEEDLCLWTNAHDGSDKFDWLRVQSSISTQYTGPSADHTHGTLSGYYIFIETDPPRLEGDNARLISQVFPASPGRAFCITFWYYLYGDDAGTLSVFVVNNASHDTIYTEAALWQEGEDNGEVWKPGHVNVSTIYTQKSFQVILEGVIGNGFSGNIAIDDTAIFPGDCGNLPDLPLCYLIPGASGLSCQFDERTICSWKQSPADDFDWTIASQSTPTPGTGPATDHTGSGGSYIYLESSRPRKIGDKADLISPVLPPTSAAGGCFSFWYHMYGPSIGTLYVYATVYGKESLRWTRSGTQGNEWKQVQLTIISADDYQVNISSLVLVSISIFPHTQIHELFVLAFLWTEMCDFEADMCGYRQQSSGLWWNYTNGEGHSGISDHTLNSEEGHYITLSSSGGPNDKASLLSPTYAASSGECLQFFYHLHGNNGGSLKIQLHISSGTSVIWQAQGDQGDQWKKAQVTLKTITKYQAGDVSVDDISILPYSCPPPGSCDFESSFCSFTNSHTDQFDWIRGFGATASHFTGPTTDHTTGTVKGYYIFIESSNNRPGDKAQLVSETLEPTPGSCLVFYYNMNGAGMGSLNVYQSTNSSQKLIFNQTGHHGDVWLQGSANLTSATPYTVIFEGVKGANYTSDIALDDISVSLGACSHQSTHTAVDIIPTPPPSLPGLGCDFETGFCQWTQDLTDKFNWTRQHASSSASSSGPRFDHTQGDIQGYYVYIESSQYDTNDSARLRSPTFSTSGPTCATFWYHMYGIKVNQLNLYLGSPGQLGSRIWTRSGSQSFMWLYAEVEIGAVSTAQLIFEAVCGKDYMGDIALDDISILNGSCPAPAFCDFEDTQTCGFVQDTDDMFDWSLNCGSIPASASCPAGDHTYGSEQGHFMYMRTTSPQQSGDEAHLLSKPYNPTYGSCLSFWYYMEGEFVGILYVYLRIVGQPLQTKSKLWSLSDGQGPQWNLAVINIKSIERFQVKFVGFIGEGTNGGMALDDILLTPTSCLELADCDFEQGGICSWTQSNSDDLDWLVNSAEIGSLDSGPASDHTTVKQMIAAYSLFMCNDAANTKVTQDKVCNFIRDCPPPYLDEVNCGDCSFQNSYCQWTENSGSIWQWTLGSGHFLYLTRGFGTQSIFSDMYSVLFGPCSSTCQILLFFYISGQASQVRVLLRQGDEETVLWTTNGQDTDKWVQATVYVLRIATSFKIHIQGYADPTSPFPSTVAVDDIQFINCNFPAPGKCDSSQDFFQCKSTACIPMMRVCDFTDDCGDGSDEVSCDTYPSRTDFEQSLGIWYNDHSGSDNFDWTRIHGSTSTSSTGPSRDHSRGTSTGYYVYIESSVPRKPGDKAWLVSSDAFNPTLGSTCVVCFLRFYYHMYGANIGSLNVYTRVSLLGDLRQILSLSGSYGDAWMRRDVTFHETDLFQIIIEGVTGNGDQGDIGIDDISMTSGCQVSYDPFPTGSPPLPTQPVPCSANQFACDGNRCISRTQVCDFQQQCSDGSDELMCGDCSFENDLCGWRDHSTGQFAWIRMSSNDSASTGGPTSDADGLAGGGQYMLVQPTMGVTQDRARLVSPVFNASGTTCHMSFKYHLFGDSAGSLMILLQKAVDINTNTGIGLWHYTGNAGNTWHLHSVDIGQIDFPFVITFASLPYPGFGSFNVAVDDINFEDCQSGLILNGTDFSINCTFDFGMCGFFQVHMDDFDWIWSNQSTPTAGTGPDRDHTSGTGYYVYIETSPPRKPGDVADLSSGLQPPTGPLGMCLIFWYHIYGAHVETLKIFLQQESNRTLLWSQSNTQDNVWRQGMRLIISHQAFKIVFEGTVGVSYLGDIAIDDVSLMDGPCPHLSDCDFEIDFCDYTQNTDDQFDWIRQANITSSGGTCPFTDHTTGNGNGFFACINTSTPHHPGDRAIITSSANQPSAVSQCLTFWYFLSGNNVGQLNAYIISNGIRPLSPAFSQQQGQYQNWIQASITLQQQSAPWQIMFEGIVGQGDAGCIAIDDVNVQEGNCLPPGTCNFEIDTCGYINVQGLDDFDWLRSTGRTVVAGTGPAVDHTSDSDAGFYMYMETSYDNLGQRAQLYSSPIPPSPLICISFWYHMYGQNEGTLHVHLVQPEQTVNLVNITGDQGNFWHYWEISTGCNLYCWLKFEGTVGNGIRGDIAIDDVSVRQGNCTGPPSATDTPGISETTYPPTKYDCTFDQANICTWTQDTTDYLNWTLHHGATTTLLTLPSYDHTQQNSDGYYIYTEASNQPANSTARIISQSMTISDVGTCIHFWFHMYGTKIGTLNVYAQQGQNLGSAIWTRSGEQGDKWISATLFLTPQAMSPPQSQPTLIVFEGVLTGGYQGDIALDDIFFNDGNCPRSVTCDFESEDICGYIQEASGSYDWTRQRGHTPSTGTGPATDHTYGTMSGYYMYTEASGANPDETASLLSPVQPATTGKCLHFYYHMSGTGMGTLMVSIRAETVNTILWRRFSDQGDVWHAAQVSINSNFQYQVAFQAVRGSTSLSDIAIDDIQLLNGLCPPPASCDFEQGQCAWSNDNTDDNFDWIRSQGSTITANTGPTSDHTLQNIKGHYMYIEASQPRKPGDKARLHSEILNNSSHPQCLTFWYSMHGAGIGALSVYKNLVTGTSGLIHLWTLSGDQGAQWQKASVPVKDNQEEFMLVFEGVVGSSYLGDIAIDDINLKDGDCSSSQPSTFTCKNQQTVTSDKVCNFVKDCSDGSDEIQCGNCTFDADLCGYIDISQGSFSYLRTSNATSTKSLPIPFDHSYNKSNGYLLYVDTSQGTFNSLATLASPVLHQSSPVCQLNFYYFIIGSAGAGQLQVSVMTGDTKTIVWQLRTSSVTNQWLLAVADIGAFNGDFQIYIEAKRFLSYGSLVIDDVQLLNCGYPPPQAYCPPGSFQCQMGSCINKDQVCDGEKDCGQQDNSDEATCTATHMCDFEHSLCDWAQDVTDDFDWVIMNGQTPTPDTGPFRDHTTGLVTGHYVYTESSAPRRPGQKARLLSPVIQPTTASDNCYLVVYYNMNGRTMGDFNVYMQTSSNGYPSTLIHRSGDLGPVWVRASRLLVSAQPFSLIVEGVIGPSYYSDLAVDDIVLSASCRFSQNTLPTAGYTVTDTTPRVCAMSQYQCANGDCIDQSRYCDFSKDCSDGSDELTCGVCNFEAGLCGYKDLSVGRYNWTLSNPALMGVVGPASDHTLGNRQGHYAYVEGDRGVFQQVARLQSPPLPALSTNCIITVFYYVSSHQFGSFLVGITVNDSFRPIYILPSNVELDWQSLNVYIGRLGGLPAGSHLEFHVMPILGAPVNNYADVAIDDITFTYCNPRQLPPTVSCTFETGFCTWNQSTNDQMDWLRRQGSTPTAHTGPSGDHATGAGYYAYIETSPPTRPGDSAVLQTPWLPPTDSAGYCLTFWYYMFGSTVGNLTLSLLMPHSVQTLWSKRGPQGDQWRQAHRTIISTVEYSLFFQASSGGYLGDIAIDDISELRGPCPPTASCDFEEDTCSWTQSSKGNINWTLGTNGSTAMGTGPRLDHTFGSDSGHFLFLHGSKSGDQAFLASTLLNSVSLFCVQFWYYMHGQHTGSLNISVTINGTSPPQYLWSTQGDQGDQWKHAAVTVPYLRNQQFRILLQGISTGGQQENIAVDDISFNTGDCPLGSCSFEADMCSYSNVLTGDDFDWQRGSGESSSRTLGPSTDHTRHTSAGHYMYLETSGANLTAGQKAWLVSQTLPPPRNPTGGCLFFYYHMYGVGIGTLNVYTRSASTHNLTLIWSLSDNQGNMWNNGRAPILTNNSYEIIFEGVYGGNTTGDIAIDDISVSSYRCFGMTQPTTPSSVLTSPVTYPPTSIDCDFESDICNWQQDFNDQLDWDVDVGRMSFSGTCPTADHTYSTGQGHFAYIDSSPNGRNITGRLLSPILTAGDQGACFKFWYYMFGSSIKQFSLLVESNKTVQTLWTRTGNQGPQWKYSQMHINISGSMIIILEGQPGYDADGCTAIDDISLNIGHCPAQSLCDFEDGQCGYSQAYDDNFDWTLKAGIVSTRTIGPSTDHTFGTLQGHYMYIRSSLYLSPGSFARLDSALMDATSGSCLQFWFNMHGYNIQGATVGTLNVYTHSDGALSNTIFTRTGEQGIEWDIGQATLYSTVPFKVTFEGVVGNGFFNSICIDDITVQPGVCPGEGNCDFEENLCTWKNTAVGDNFDWLQGQNVALKGFPGLVLDHTMNTAYGIYMYADSAFPLLPGEKAWFISPSFDNSTAHCLTLWYLMATKGTININVLILSTGYQRKIVSITQEGTYWQMARVTIANINSSYRIVIEYIIAKGFSGVAIDDISVQIGNCSVLPTVSPQQCAFTCPGSTTCIARNKVCDFVSDCPHGEEETACGYNCNFDNQTCHWVSNSEGTYVWTKYRGATPDSNTGPDRDHTTNSGLGYYLYTDASNGTRYDQALLQSPLFQSSSATCQLSLWYHMFGRGVGDLFVMKEEGITRTYLWKTSGDHGNRWYQAVIPIGRMASPFTLIIGSTRSFNVLGDIAIDDIFFQHCSFPEPATSCTAYSTFRCLSQACVPTQNVCDFVDDCGDGTDELDYTCDDYIRCDFETSMCGWDQDVTDNLDWIRHAGPSPTPYTGPLYDHTLGTSTGHYIYVQSSDPHQEGATARIISRAFQASVSAPYCQLKFFCYMYGRTTGSMTVYTRNSFNGPLVKRFSRSGEIGNYWVSSVIPIYDTKPFQIIIEAILHNASLGDIGIDDTIFNPACKLLTTDFPIGTPGFSVTTPSPCGDPSVYYQCLNASSCISRTLVCDFVTQCTGGSDEANCGTCDFQQGMCGWQDISVDKYVWERHNGSTASAISGPNADHTTGKTTGNYIYVDSTATDDYGKAVMVSPMYGAIGAGCEISFWVHKKTFAYLSLYLVPPGQSPYDGQRIQVWQVSASLGSNWTSATAGLGPHPPGYRLVFEGIFGTTDGDIALDDISFSPSCAVGSYMSICASDQYHCDNHICVDKTRVCDFANDCGDNSDEKNCSSYVERCNFEVDLCNWIQDQTDVFDWTRKSGSTTTTGTGPDRDHTLGTETGTYLYLESSNRKPNDTARLKSLIFQPASEGQCYMRFFHHMLGKDINALNIYIEGAEQGSRALLLSIHGQQGDEWRKTILSIVSAYNFRIVIEGTTGASDLGDIGLDDISFTPGCHLAAGLSLPPFVASTTLPGNNSQCLAGTFFCGFDSQCYPDIFICDFNPQCEDGSDETQCASVCDFETQNVSMCGWTNQPEGNAANWILRTPVSLGYPAVDHNPGTASGHFVSAVFPITQSLYGNSRLVSHFYRNSGRFCSFNFWYMHSDSGVKNLLLFVRSGGIDQQIWALPSAQPAPNIWHNATAFIPFCVSEFQLVFEVQGLRNGYAALDDYSFENCGVPVWSMPPDGCDAMTFTWEFECQSGQCITQSVVCDMQSDCCDETDESIYQCYAYKKIDFEQGFDGFVQLTDDNFNWTRHRGPTETSGTGPSQDHTTDSTSGYYLYIESSPPQQLNDKARLAYYLPAPTPGLQCSMRLWYYMNGAHSGSLNIYSRDASGKTILYTTLSSDHVKQWQKSEVKFDTQQPFAAIIEGVVGVGYLSIIAIDDVSFTPGCGIGSPTPPPTPSTAVTQSSTSSPFPPCQAGQFQCASTGMCISGENECDFNTDCPDNSDEMLCFTIGTCTFSTSVCGWTEYIPDSMDWQRVRPSDIHNVITAPQKDGDGSSNGYFLYLQDTQNGNTNGQTDRLMSPVYSRCAGECKIQFSYFIQGSNAGALALSICSSSTNSTLWQSVSTTSDQWVTEIVGIDRRKDKFSLQFERLDSSNISGTIAIDNIKFSNCELPVPVSECQADLFTCTNHACIDNNLICDHMDDCGDNSDETYHVCAQYKMYDFDENPNNLGDLTQGLDYIDDQQDWSLYKGNNAPGLPTMDHTTGTQNGQYIYLWASSITHFGDRAWLISVPFQASTSDKPCSLHFFYYIYGSNGHQINIKYRTHRNGPADKVVWSVSGSYGAVWQRASTQISVSQPFQVIIEGQLRGSSYGVAIDDLSLSPGCSVSDNPLPALPVTPPTTPPPACTSNQYLCIINRMCISNRSRCDGVSDCPDSSDELGCGCSSDQFRCGNGLCVDSNKKCDAANDCGDENASDENDPDCVLYLRFNFESSSFGEFTQGHTGIEDKTDWQIGQASSMSFSGLPHTDHTTGKSSGHFLFARSHNPGDTAWLISRPFGATARQNCQMKLFFYIFGSSVHHLSILYRTHNAGPPDGQIWTSAGQQGPNWLEASPLISIDTPFQIIIEAYVAMANQAIAIDDVSFTPDCRHSVTNLPPQLLATTVKPVTSGTNICDHTELECDNRRQCYAKAQLCDNKNDCLDGSDEAKSKCSVPATTLAFTAIHQEVLVSQDNKAEVHAMDCYVFVLVTESWAVPVGVTFGLLGVAATLGTAVYLVRRNRGSGLRLPLAFWRQHWTRRSSITTNPIFDYGTEDTDHPVNEVEMPVVQDLQDSISHDHQDLSSSSGLDQQACINTLASTDSPFRTDA</sequence>
<dbReference type="CDD" id="cd06263">
    <property type="entry name" value="MAM"/>
    <property type="match status" value="38"/>
</dbReference>
<feature type="disulfide bond" evidence="3">
    <location>
        <begin position="4154"/>
        <end position="4166"/>
    </location>
</feature>
<feature type="domain" description="MAM" evidence="5">
    <location>
        <begin position="7126"/>
        <end position="7290"/>
    </location>
</feature>
<feature type="domain" description="MAM" evidence="5">
    <location>
        <begin position="6049"/>
        <end position="6211"/>
    </location>
</feature>
<feature type="domain" description="MAM" evidence="5">
    <location>
        <begin position="6691"/>
        <end position="6852"/>
    </location>
</feature>
<feature type="disulfide bond" evidence="3">
    <location>
        <begin position="2534"/>
        <end position="2549"/>
    </location>
</feature>
<keyword evidence="4" id="KW-0472">Membrane</keyword>
<feature type="disulfide bond" evidence="3">
    <location>
        <begin position="4396"/>
        <end position="4411"/>
    </location>
</feature>
<comment type="caution">
    <text evidence="6">The sequence shown here is derived from an EMBL/GenBank/DDBJ whole genome shotgun (WGS) entry which is preliminary data.</text>
</comment>
<feature type="domain" description="MAM" evidence="5">
    <location>
        <begin position="1116"/>
        <end position="1282"/>
    </location>
</feature>
<dbReference type="Gene3D" id="2.40.128.620">
    <property type="match status" value="1"/>
</dbReference>
<feature type="domain" description="MAM" evidence="5">
    <location>
        <begin position="5828"/>
        <end position="5991"/>
    </location>
</feature>
<feature type="disulfide bond" evidence="3">
    <location>
        <begin position="6218"/>
        <end position="6230"/>
    </location>
</feature>
<feature type="disulfide bond" evidence="3">
    <location>
        <begin position="6658"/>
        <end position="6676"/>
    </location>
</feature>
<dbReference type="InterPro" id="IPR023415">
    <property type="entry name" value="LDLR_class-A_CS"/>
</dbReference>
<feature type="disulfide bond" evidence="3">
    <location>
        <begin position="4161"/>
        <end position="4179"/>
    </location>
</feature>
<dbReference type="Proteomes" id="UP000245119">
    <property type="component" value="Linkage Group LG3"/>
</dbReference>
<feature type="domain" description="MAM" evidence="5">
    <location>
        <begin position="5420"/>
        <end position="5579"/>
    </location>
</feature>
<feature type="domain" description="MAM" evidence="5">
    <location>
        <begin position="2116"/>
        <end position="2280"/>
    </location>
</feature>
<feature type="domain" description="MAM" evidence="5">
    <location>
        <begin position="335"/>
        <end position="593"/>
    </location>
</feature>
<feature type="disulfide bond" evidence="3">
    <location>
        <begin position="2741"/>
        <end position="2753"/>
    </location>
</feature>
<feature type="disulfide bond" evidence="3">
    <location>
        <begin position="4377"/>
        <end position="4389"/>
    </location>
</feature>
<feature type="disulfide bond" evidence="3">
    <location>
        <begin position="7354"/>
        <end position="7372"/>
    </location>
</feature>
<feature type="domain" description="MAM" evidence="5">
    <location>
        <begin position="598"/>
        <end position="761"/>
    </location>
</feature>
<evidence type="ECO:0000256" key="1">
    <source>
        <dbReference type="ARBA" id="ARBA00022737"/>
    </source>
</evidence>
<dbReference type="PROSITE" id="PS01209">
    <property type="entry name" value="LDLRA_1"/>
    <property type="match status" value="7"/>
</dbReference>
<feature type="domain" description="MAM" evidence="5">
    <location>
        <begin position="4583"/>
        <end position="4741"/>
    </location>
</feature>
<dbReference type="InterPro" id="IPR002172">
    <property type="entry name" value="LDrepeatLR_classA_rpt"/>
</dbReference>
<keyword evidence="7" id="KW-1185">Reference proteome</keyword>
<dbReference type="PROSITE" id="PS50068">
    <property type="entry name" value="LDLRA_2"/>
    <property type="match status" value="16"/>
</dbReference>
<feature type="disulfide bond" evidence="3">
    <location>
        <begin position="6897"/>
        <end position="6912"/>
    </location>
</feature>
<feature type="domain" description="MAM" evidence="5">
    <location>
        <begin position="763"/>
        <end position="923"/>
    </location>
</feature>
<evidence type="ECO:0000313" key="6">
    <source>
        <dbReference type="EMBL" id="PVD33988.1"/>
    </source>
</evidence>
<feature type="disulfide bond" evidence="3">
    <location>
        <begin position="5795"/>
        <end position="5813"/>
    </location>
</feature>
<feature type="disulfide bond" evidence="3">
    <location>
        <begin position="3960"/>
        <end position="3978"/>
    </location>
</feature>
<feature type="domain" description="MAM" evidence="5">
    <location>
        <begin position="3626"/>
        <end position="3785"/>
    </location>
</feature>
<keyword evidence="2 3" id="KW-1015">Disulfide bond</keyword>
<feature type="disulfide bond" evidence="3">
    <location>
        <begin position="7090"/>
        <end position="7108"/>
    </location>
</feature>
<dbReference type="SMART" id="SM00137">
    <property type="entry name" value="MAM"/>
    <property type="match status" value="39"/>
</dbReference>
<dbReference type="Gene3D" id="2.60.120.200">
    <property type="match status" value="42"/>
</dbReference>
<feature type="domain" description="MAM" evidence="5">
    <location>
        <begin position="3456"/>
        <end position="3624"/>
    </location>
</feature>
<keyword evidence="4" id="KW-1133">Transmembrane helix</keyword>
<gene>
    <name evidence="6" type="ORF">C0Q70_05250</name>
</gene>
<feature type="domain" description="MAM" evidence="5">
    <location>
        <begin position="5253"/>
        <end position="5418"/>
    </location>
</feature>
<dbReference type="SUPFAM" id="SSF57424">
    <property type="entry name" value="LDL receptor-like module"/>
    <property type="match status" value="14"/>
</dbReference>
<dbReference type="EMBL" id="PZQS01000003">
    <property type="protein sequence ID" value="PVD33988.1"/>
    <property type="molecule type" value="Genomic_DNA"/>
</dbReference>
<feature type="domain" description="MAM" evidence="5">
    <location>
        <begin position="2554"/>
        <end position="2722"/>
    </location>
</feature>
<dbReference type="PRINTS" id="PR00020">
    <property type="entry name" value="MAMDOMAIN"/>
</dbReference>
<feature type="domain" description="MAM" evidence="5">
    <location>
        <begin position="1284"/>
        <end position="1456"/>
    </location>
</feature>
<dbReference type="OrthoDB" id="412155at2759"/>
<feature type="disulfide bond" evidence="3">
    <location>
        <begin position="2760"/>
        <end position="2775"/>
    </location>
</feature>
<comment type="caution">
    <text evidence="3">Lacks conserved residue(s) required for the propagation of feature annotation.</text>
</comment>
<feature type="domain" description="MAM" evidence="5">
    <location>
        <begin position="945"/>
        <end position="1107"/>
    </location>
</feature>
<feature type="disulfide bond" evidence="3">
    <location>
        <begin position="4384"/>
        <end position="4402"/>
    </location>
</feature>
<feature type="domain" description="MAM" evidence="5">
    <location>
        <begin position="6916"/>
        <end position="7076"/>
    </location>
</feature>
<feature type="domain" description="MAM" evidence="5">
    <location>
        <begin position="1634"/>
        <end position="1775"/>
    </location>
</feature>
<feature type="domain" description="MAM" evidence="5">
    <location>
        <begin position="1472"/>
        <end position="1638"/>
    </location>
</feature>
<feature type="domain" description="MAM" evidence="5">
    <location>
        <begin position="4194"/>
        <end position="4357"/>
    </location>
</feature>
<keyword evidence="4" id="KW-0812">Transmembrane</keyword>
<reference evidence="6 7" key="1">
    <citation type="submission" date="2018-04" db="EMBL/GenBank/DDBJ databases">
        <title>The genome of golden apple snail Pomacea canaliculata provides insight into stress tolerance and invasive adaptation.</title>
        <authorList>
            <person name="Liu C."/>
            <person name="Liu B."/>
            <person name="Ren Y."/>
            <person name="Zhang Y."/>
            <person name="Wang H."/>
            <person name="Li S."/>
            <person name="Jiang F."/>
            <person name="Yin L."/>
            <person name="Zhang G."/>
            <person name="Qian W."/>
            <person name="Fan W."/>
        </authorList>
    </citation>
    <scope>NUCLEOTIDE SEQUENCE [LARGE SCALE GENOMIC DNA]</scope>
    <source>
        <strain evidence="6">SZHN2017</strain>
        <tissue evidence="6">Muscle</tissue>
    </source>
</reference>
<dbReference type="PROSITE" id="PS50060">
    <property type="entry name" value="MAM_2"/>
    <property type="match status" value="40"/>
</dbReference>
<dbReference type="InterPro" id="IPR036055">
    <property type="entry name" value="LDL_receptor-like_sf"/>
</dbReference>
<dbReference type="InterPro" id="IPR051560">
    <property type="entry name" value="MAM_domain-containing"/>
</dbReference>
<dbReference type="Pfam" id="PF00629">
    <property type="entry name" value="MAM"/>
    <property type="match status" value="41"/>
</dbReference>
<feature type="domain" description="MAM" evidence="5">
    <location>
        <begin position="4743"/>
        <end position="4903"/>
    </location>
</feature>
<evidence type="ECO:0000256" key="2">
    <source>
        <dbReference type="ARBA" id="ARBA00023157"/>
    </source>
</evidence>
<feature type="domain" description="MAM" evidence="5">
    <location>
        <begin position="3112"/>
        <end position="3275"/>
    </location>
</feature>
<feature type="disulfide bond" evidence="3">
    <location>
        <begin position="7347"/>
        <end position="7359"/>
    </location>
</feature>
<feature type="domain" description="MAM" evidence="5">
    <location>
        <begin position="1955"/>
        <end position="2114"/>
    </location>
</feature>
<feature type="disulfide bond" evidence="3">
    <location>
        <begin position="2522"/>
        <end position="2540"/>
    </location>
</feature>
<feature type="domain" description="MAM" evidence="5">
    <location>
        <begin position="4412"/>
        <end position="4576"/>
    </location>
</feature>
<feature type="domain" description="MAM" evidence="5">
    <location>
        <begin position="176"/>
        <end position="339"/>
    </location>
</feature>
<feature type="domain" description="MAM" evidence="5">
    <location>
        <begin position="2282"/>
        <end position="2507"/>
    </location>
</feature>
<dbReference type="PROSITE" id="PS00740">
    <property type="entry name" value="MAM_1"/>
    <property type="match status" value="6"/>
</dbReference>
<feature type="disulfide bond" evidence="3">
    <location>
        <begin position="6460"/>
        <end position="6475"/>
    </location>
</feature>
<feature type="disulfide bond" evidence="3">
    <location>
        <begin position="5605"/>
        <end position="5620"/>
    </location>
</feature>
<dbReference type="FunFam" id="2.60.120.200:FF:000128">
    <property type="entry name" value="enteropeptidase isoform X2"/>
    <property type="match status" value="2"/>
</dbReference>
<feature type="domain" description="MAM" evidence="5">
    <location>
        <begin position="5092"/>
        <end position="5251"/>
    </location>
</feature>
<feature type="disulfide bond" evidence="3">
    <location>
        <begin position="3972"/>
        <end position="3987"/>
    </location>
</feature>
<feature type="domain" description="MAM" evidence="5">
    <location>
        <begin position="6477"/>
        <end position="6637"/>
    </location>
</feature>
<feature type="disulfide bond" evidence="3">
    <location>
        <begin position="6225"/>
        <end position="6243"/>
    </location>
</feature>
<feature type="domain" description="MAM" evidence="5">
    <location>
        <begin position="11"/>
        <end position="172"/>
    </location>
</feature>
<evidence type="ECO:0000259" key="5">
    <source>
        <dbReference type="PROSITE" id="PS50060"/>
    </source>
</evidence>
<dbReference type="PRINTS" id="PR00261">
    <property type="entry name" value="LDLRECEPTOR"/>
</dbReference>
<keyword evidence="1" id="KW-0677">Repeat</keyword>
<feature type="domain" description="MAM" evidence="5">
    <location>
        <begin position="1777"/>
        <end position="1935"/>
    </location>
</feature>
<feature type="disulfide bond" evidence="3">
    <location>
        <begin position="7083"/>
        <end position="7095"/>
    </location>
</feature>
<feature type="domain" description="MAM" evidence="5">
    <location>
        <begin position="3787"/>
        <end position="3952"/>
    </location>
</feature>